<reference evidence="1 2" key="1">
    <citation type="submission" date="2020-06" db="EMBL/GenBank/DDBJ databases">
        <title>Transcriptomic and genomic resources for Thalictrum thalictroides and T. hernandezii: Facilitating candidate gene discovery in an emerging model plant lineage.</title>
        <authorList>
            <person name="Arias T."/>
            <person name="Riano-Pachon D.M."/>
            <person name="Di Stilio V.S."/>
        </authorList>
    </citation>
    <scope>NUCLEOTIDE SEQUENCE [LARGE SCALE GENOMIC DNA]</scope>
    <source>
        <strain evidence="2">cv. WT478/WT964</strain>
        <tissue evidence="1">Leaves</tissue>
    </source>
</reference>
<proteinExistence type="predicted"/>
<keyword evidence="2" id="KW-1185">Reference proteome</keyword>
<evidence type="ECO:0000313" key="2">
    <source>
        <dbReference type="Proteomes" id="UP000554482"/>
    </source>
</evidence>
<evidence type="ECO:0000313" key="1">
    <source>
        <dbReference type="EMBL" id="KAF5205910.1"/>
    </source>
</evidence>
<dbReference type="EMBL" id="JABWDY010003479">
    <property type="protein sequence ID" value="KAF5205910.1"/>
    <property type="molecule type" value="Genomic_DNA"/>
</dbReference>
<name>A0A7J6XBS7_THATH</name>
<dbReference type="Proteomes" id="UP000554482">
    <property type="component" value="Unassembled WGS sequence"/>
</dbReference>
<organism evidence="1 2">
    <name type="scientific">Thalictrum thalictroides</name>
    <name type="common">Rue-anemone</name>
    <name type="synonym">Anemone thalictroides</name>
    <dbReference type="NCBI Taxonomy" id="46969"/>
    <lineage>
        <taxon>Eukaryota</taxon>
        <taxon>Viridiplantae</taxon>
        <taxon>Streptophyta</taxon>
        <taxon>Embryophyta</taxon>
        <taxon>Tracheophyta</taxon>
        <taxon>Spermatophyta</taxon>
        <taxon>Magnoliopsida</taxon>
        <taxon>Ranunculales</taxon>
        <taxon>Ranunculaceae</taxon>
        <taxon>Thalictroideae</taxon>
        <taxon>Thalictrum</taxon>
    </lineage>
</organism>
<dbReference type="AlphaFoldDB" id="A0A7J6XBS7"/>
<sequence length="118" mass="13190">MSLDDVHQTYYLRFSDEKVGVKYWHFVRRADVETDSRNLDEVLGTPIDTILGDTKNWAALADLTQAKDNGDEIITEADFLGEHILPVCCPKNVPKLEATKGKSLADIIPLPPLSKFCS</sequence>
<gene>
    <name evidence="1" type="ORF">FRX31_004502</name>
</gene>
<accession>A0A7J6XBS7</accession>
<comment type="caution">
    <text evidence="1">The sequence shown here is derived from an EMBL/GenBank/DDBJ whole genome shotgun (WGS) entry which is preliminary data.</text>
</comment>
<protein>
    <submittedName>
        <fullName evidence="1">Uncharacterized protein</fullName>
    </submittedName>
</protein>